<evidence type="ECO:0000256" key="1">
    <source>
        <dbReference type="ARBA" id="ARBA00006484"/>
    </source>
</evidence>
<comment type="similarity">
    <text evidence="1 3">Belongs to the short-chain dehydrogenases/reductases (SDR) family.</text>
</comment>
<dbReference type="InterPro" id="IPR002347">
    <property type="entry name" value="SDR_fam"/>
</dbReference>
<protein>
    <submittedName>
        <fullName evidence="5">SDR family oxidoreductase</fullName>
    </submittedName>
</protein>
<dbReference type="AlphaFoldDB" id="A0A4Y6PXL8"/>
<dbReference type="SMART" id="SM00822">
    <property type="entry name" value="PKS_KR"/>
    <property type="match status" value="1"/>
</dbReference>
<dbReference type="EMBL" id="CP041186">
    <property type="protein sequence ID" value="QDG53088.1"/>
    <property type="molecule type" value="Genomic_DNA"/>
</dbReference>
<accession>A0A5B8Y939</accession>
<accession>A0A4Y6PXL8</accession>
<dbReference type="InterPro" id="IPR020904">
    <property type="entry name" value="Sc_DH/Rdtase_CS"/>
</dbReference>
<name>A0A4Y6PXL8_PERCE</name>
<dbReference type="PANTHER" id="PTHR44196:SF1">
    <property type="entry name" value="DEHYDROGENASE_REDUCTASE SDR FAMILY MEMBER 7B"/>
    <property type="match status" value="1"/>
</dbReference>
<evidence type="ECO:0000259" key="4">
    <source>
        <dbReference type="SMART" id="SM00822"/>
    </source>
</evidence>
<keyword evidence="6" id="KW-1185">Reference proteome</keyword>
<dbReference type="InterPro" id="IPR057326">
    <property type="entry name" value="KR_dom"/>
</dbReference>
<dbReference type="Gene3D" id="3.40.50.720">
    <property type="entry name" value="NAD(P)-binding Rossmann-like Domain"/>
    <property type="match status" value="1"/>
</dbReference>
<evidence type="ECO:0000256" key="3">
    <source>
        <dbReference type="RuleBase" id="RU000363"/>
    </source>
</evidence>
<dbReference type="GO" id="GO:0016491">
    <property type="term" value="F:oxidoreductase activity"/>
    <property type="evidence" value="ECO:0007669"/>
    <property type="project" value="UniProtKB-KW"/>
</dbReference>
<gene>
    <name evidence="5" type="ORF">FIV42_20765</name>
</gene>
<dbReference type="PROSITE" id="PS00061">
    <property type="entry name" value="ADH_SHORT"/>
    <property type="match status" value="1"/>
</dbReference>
<dbReference type="PRINTS" id="PR00080">
    <property type="entry name" value="SDRFAMILY"/>
</dbReference>
<sequence>MASTYDFTGKTVFITGASKGVGRATTEAFHRAGANVVLVARSPGPLEEAAEGLERSLVIPLDVSDLDAMQAALEQTVEHFGSLDGVVNNAGAHFRGDLETRTPEEVATMVDVNLRAPLVLTRMALPYLRGQGSGFVVNVASLAGKVPLDGAATYSATKFGLRAFTYAMAQELDGSGITVSAVSPGPIDTSFIMENLDEVEDIVFSQKMCSAEDVADMILACAQDGKVEREFPPLGGKLATLGYLVPEVRQRLKPLLSEKGRKTKERLREERGE</sequence>
<dbReference type="PRINTS" id="PR00081">
    <property type="entry name" value="GDHRDH"/>
</dbReference>
<proteinExistence type="inferred from homology"/>
<dbReference type="OrthoDB" id="450111at2"/>
<dbReference type="FunFam" id="3.40.50.720:FF:000084">
    <property type="entry name" value="Short-chain dehydrogenase reductase"/>
    <property type="match status" value="1"/>
</dbReference>
<dbReference type="CDD" id="cd05233">
    <property type="entry name" value="SDR_c"/>
    <property type="match status" value="1"/>
</dbReference>
<evidence type="ECO:0000313" key="6">
    <source>
        <dbReference type="Proteomes" id="UP000315995"/>
    </source>
</evidence>
<evidence type="ECO:0000313" key="5">
    <source>
        <dbReference type="EMBL" id="QDG53088.1"/>
    </source>
</evidence>
<dbReference type="GO" id="GO:0016020">
    <property type="term" value="C:membrane"/>
    <property type="evidence" value="ECO:0007669"/>
    <property type="project" value="TreeGrafter"/>
</dbReference>
<dbReference type="InterPro" id="IPR036291">
    <property type="entry name" value="NAD(P)-bd_dom_sf"/>
</dbReference>
<reference evidence="5 6" key="1">
    <citation type="submission" date="2019-06" db="EMBL/GenBank/DDBJ databases">
        <title>Persicimonas caeni gen. nov., sp. nov., a predatory bacterium isolated from solar saltern.</title>
        <authorList>
            <person name="Wang S."/>
        </authorList>
    </citation>
    <scope>NUCLEOTIDE SEQUENCE [LARGE SCALE GENOMIC DNA]</scope>
    <source>
        <strain evidence="5 6">YN101</strain>
    </source>
</reference>
<dbReference type="Pfam" id="PF00106">
    <property type="entry name" value="adh_short"/>
    <property type="match status" value="1"/>
</dbReference>
<dbReference type="Proteomes" id="UP000315995">
    <property type="component" value="Chromosome"/>
</dbReference>
<dbReference type="RefSeq" id="WP_141199549.1">
    <property type="nucleotide sequence ID" value="NZ_CP041186.1"/>
</dbReference>
<dbReference type="PANTHER" id="PTHR44196">
    <property type="entry name" value="DEHYDROGENASE/REDUCTASE SDR FAMILY MEMBER 7B"/>
    <property type="match status" value="1"/>
</dbReference>
<evidence type="ECO:0000256" key="2">
    <source>
        <dbReference type="ARBA" id="ARBA00023002"/>
    </source>
</evidence>
<keyword evidence="2" id="KW-0560">Oxidoreductase</keyword>
<feature type="domain" description="Ketoreductase" evidence="4">
    <location>
        <begin position="10"/>
        <end position="190"/>
    </location>
</feature>
<organism evidence="5 6">
    <name type="scientific">Persicimonas caeni</name>
    <dbReference type="NCBI Taxonomy" id="2292766"/>
    <lineage>
        <taxon>Bacteria</taxon>
        <taxon>Deltaproteobacteria</taxon>
        <taxon>Bradymonadales</taxon>
        <taxon>Bradymonadaceae</taxon>
        <taxon>Persicimonas</taxon>
    </lineage>
</organism>
<dbReference type="SUPFAM" id="SSF51735">
    <property type="entry name" value="NAD(P)-binding Rossmann-fold domains"/>
    <property type="match status" value="1"/>
</dbReference>